<organism evidence="3 4">
    <name type="scientific">Andalucia godoyi</name>
    <name type="common">Flagellate</name>
    <dbReference type="NCBI Taxonomy" id="505711"/>
    <lineage>
        <taxon>Eukaryota</taxon>
        <taxon>Discoba</taxon>
        <taxon>Jakobida</taxon>
        <taxon>Andalucina</taxon>
        <taxon>Andaluciidae</taxon>
        <taxon>Andalucia</taxon>
    </lineage>
</organism>
<dbReference type="GO" id="GO:0004540">
    <property type="term" value="F:RNA nuclease activity"/>
    <property type="evidence" value="ECO:0007669"/>
    <property type="project" value="InterPro"/>
</dbReference>
<reference evidence="3" key="1">
    <citation type="submission" date="2019-09" db="EMBL/GenBank/DDBJ databases">
        <title>The Mitochondrial Proteome of the Jakobid, Andalucia godoyi, a Protist With the Most Gene-Rich and Bacteria-Like Mitochondrial Genome.</title>
        <authorList>
            <person name="Gray M.W."/>
            <person name="Burger G."/>
            <person name="Derelle R."/>
            <person name="Klimes V."/>
            <person name="Leger M."/>
            <person name="Sarrasin M."/>
            <person name="Vlcek C."/>
            <person name="Roger A.J."/>
            <person name="Elias M."/>
            <person name="Lang B.F."/>
        </authorList>
    </citation>
    <scope>NUCLEOTIDE SEQUENCE</scope>
    <source>
        <strain evidence="3">And28</strain>
    </source>
</reference>
<dbReference type="AlphaFoldDB" id="A0A8K0AI42"/>
<protein>
    <submittedName>
        <fullName evidence="3">Mitochondrial RNB domain-containing protein</fullName>
    </submittedName>
</protein>
<proteinExistence type="predicted"/>
<evidence type="ECO:0000256" key="1">
    <source>
        <dbReference type="SAM" id="MobiDB-lite"/>
    </source>
</evidence>
<gene>
    <name evidence="3" type="ORF">ANDGO_01056</name>
</gene>
<feature type="region of interest" description="Disordered" evidence="1">
    <location>
        <begin position="290"/>
        <end position="330"/>
    </location>
</feature>
<feature type="compositionally biased region" description="Low complexity" evidence="1">
    <location>
        <begin position="745"/>
        <end position="762"/>
    </location>
</feature>
<dbReference type="PANTHER" id="PTHR23355">
    <property type="entry name" value="RIBONUCLEASE"/>
    <property type="match status" value="1"/>
</dbReference>
<dbReference type="GO" id="GO:0003723">
    <property type="term" value="F:RNA binding"/>
    <property type="evidence" value="ECO:0007669"/>
    <property type="project" value="InterPro"/>
</dbReference>
<accession>A0A8K0AI42</accession>
<name>A0A8K0AI42_ANDGO</name>
<sequence>MIRVFRRWFTSYEHGQIIEFMQNHGPRLGVLDGAMCASDTRMKVYSRDGVLHRIDRGMVIHVWSSSHGLYTPDSLKDLHQSASGFLFYDFADRISKVSSVFVREEVSQMMESFHKACTLQSRQYRANSESCAKFLFGEAGTPVHTYLAAKLLGSDFRFSRAEPERGYKALVQNAVFEKIKKRFAERMSSWKNGGRAEPFLIEARDVPFLAAVDRLIQFHRHPRSVDVRGLTVHEDSHSNYTQSAEMRNARELLAALDIDATDPSALQQFLELIDWYLHPLRPLDHRTFYSSTGDRGPSPGIGSQGTKGTDAAVGAKDVGGPTSRSVSGLDDVESAVADESSCLEEAVTPMDHELIDQHAEAVQSVSKSCQPFSYAFRVPAADIKPSVPFTDSVQRVTVGGPVYCIDRRALGSLADDAFSVELPHILYKEKEMADPDSRWIWSHVADVTRIVRPESLLAKYSLSRLRTIYPMHGTPSFMLPAQHAAQLALSTTSRNHVLSFGARISSRGELLNYKVQCSDVGPIQRYSFQEVMHPSLCNPQALEPQFRNAVLEGFELLNSWVLRDPVLRELSRMPSLSEKNAFVNDSPAARVRSDYYNPQLFVRLLGTMAAYVADLFASDRHVVLPRVPAITVTAPLRRFQDLCAHMQVRSVLEGAKRPPFSLEEIRNVERSVMEQSRRIRDASFMHKRALAVDGFRQLCSLFRLVSESDEVYLPAVVLRTEAPRLGYPIFRQRVLKRPAPMSNMPASATSINTPSSSASSPRSSADEPYLIITAGGCFATIWVDRNRVALEPNQKIIIRVKALSVREGEVECEYVSDMY</sequence>
<dbReference type="SMART" id="SM00955">
    <property type="entry name" value="RNB"/>
    <property type="match status" value="1"/>
</dbReference>
<dbReference type="OrthoDB" id="2285229at2759"/>
<dbReference type="Pfam" id="PF00773">
    <property type="entry name" value="RNB"/>
    <property type="match status" value="1"/>
</dbReference>
<feature type="region of interest" description="Disordered" evidence="1">
    <location>
        <begin position="741"/>
        <end position="762"/>
    </location>
</feature>
<dbReference type="InterPro" id="IPR001900">
    <property type="entry name" value="RNase_II/R"/>
</dbReference>
<dbReference type="PANTHER" id="PTHR23355:SF66">
    <property type="entry name" value="DIS3-LIKE EXONUCLEASE 2-RELATED"/>
    <property type="match status" value="1"/>
</dbReference>
<comment type="caution">
    <text evidence="3">The sequence shown here is derived from an EMBL/GenBank/DDBJ whole genome shotgun (WGS) entry which is preliminary data.</text>
</comment>
<feature type="domain" description="RNB" evidence="2">
    <location>
        <begin position="407"/>
        <end position="654"/>
    </location>
</feature>
<evidence type="ECO:0000313" key="3">
    <source>
        <dbReference type="EMBL" id="KAF0852786.1"/>
    </source>
</evidence>
<dbReference type="InterPro" id="IPR012340">
    <property type="entry name" value="NA-bd_OB-fold"/>
</dbReference>
<evidence type="ECO:0000259" key="2">
    <source>
        <dbReference type="SMART" id="SM00955"/>
    </source>
</evidence>
<dbReference type="Proteomes" id="UP000799049">
    <property type="component" value="Unassembled WGS sequence"/>
</dbReference>
<dbReference type="InterPro" id="IPR050180">
    <property type="entry name" value="RNR_Ribonuclease"/>
</dbReference>
<keyword evidence="4" id="KW-1185">Reference proteome</keyword>
<dbReference type="SUPFAM" id="SSF50249">
    <property type="entry name" value="Nucleic acid-binding proteins"/>
    <property type="match status" value="1"/>
</dbReference>
<dbReference type="EMBL" id="VRVR01000016">
    <property type="protein sequence ID" value="KAF0852786.1"/>
    <property type="molecule type" value="Genomic_DNA"/>
</dbReference>
<evidence type="ECO:0000313" key="4">
    <source>
        <dbReference type="Proteomes" id="UP000799049"/>
    </source>
</evidence>